<name>W4KQW2_HETIT</name>
<protein>
    <submittedName>
        <fullName evidence="1">Uncharacterized protein</fullName>
    </submittedName>
</protein>
<dbReference type="GeneID" id="20678917"/>
<evidence type="ECO:0000313" key="1">
    <source>
        <dbReference type="EMBL" id="ETW87446.1"/>
    </source>
</evidence>
<proteinExistence type="predicted"/>
<dbReference type="KEGG" id="hir:HETIRDRAFT_99794"/>
<dbReference type="RefSeq" id="XP_009541347.1">
    <property type="nucleotide sequence ID" value="XM_009543052.1"/>
</dbReference>
<sequence>MAANRLDGEQLTERTALLSERRTVSPSQSEYPHAVLPIVNLVRSQGLHILDEHYAVFPTLPTLVEQTSFRLVVLLQLYLLSQKTNFASRDIWDRWSKERDANLAEAVKKLKTAYGRAFLLKTAKRKL</sequence>
<dbReference type="AlphaFoldDB" id="W4KQW2"/>
<dbReference type="HOGENOM" id="CLU_1970838_0_0_1"/>
<dbReference type="EMBL" id="KI925454">
    <property type="protein sequence ID" value="ETW87446.1"/>
    <property type="molecule type" value="Genomic_DNA"/>
</dbReference>
<evidence type="ECO:0000313" key="2">
    <source>
        <dbReference type="Proteomes" id="UP000030671"/>
    </source>
</evidence>
<dbReference type="InParanoid" id="W4KQW2"/>
<gene>
    <name evidence="1" type="ORF">HETIRDRAFT_99794</name>
</gene>
<keyword evidence="2" id="KW-1185">Reference proteome</keyword>
<accession>W4KQW2</accession>
<dbReference type="Proteomes" id="UP000030671">
    <property type="component" value="Unassembled WGS sequence"/>
</dbReference>
<organism evidence="1 2">
    <name type="scientific">Heterobasidion irregulare (strain TC 32-1)</name>
    <dbReference type="NCBI Taxonomy" id="747525"/>
    <lineage>
        <taxon>Eukaryota</taxon>
        <taxon>Fungi</taxon>
        <taxon>Dikarya</taxon>
        <taxon>Basidiomycota</taxon>
        <taxon>Agaricomycotina</taxon>
        <taxon>Agaricomycetes</taxon>
        <taxon>Russulales</taxon>
        <taxon>Bondarzewiaceae</taxon>
        <taxon>Heterobasidion</taxon>
        <taxon>Heterobasidion annosum species complex</taxon>
    </lineage>
</organism>
<reference evidence="1 2" key="1">
    <citation type="journal article" date="2012" name="New Phytol.">
        <title>Insight into trade-off between wood decay and parasitism from the genome of a fungal forest pathogen.</title>
        <authorList>
            <person name="Olson A."/>
            <person name="Aerts A."/>
            <person name="Asiegbu F."/>
            <person name="Belbahri L."/>
            <person name="Bouzid O."/>
            <person name="Broberg A."/>
            <person name="Canback B."/>
            <person name="Coutinho P.M."/>
            <person name="Cullen D."/>
            <person name="Dalman K."/>
            <person name="Deflorio G."/>
            <person name="van Diepen L.T."/>
            <person name="Dunand C."/>
            <person name="Duplessis S."/>
            <person name="Durling M."/>
            <person name="Gonthier P."/>
            <person name="Grimwood J."/>
            <person name="Fossdal C.G."/>
            <person name="Hansson D."/>
            <person name="Henrissat B."/>
            <person name="Hietala A."/>
            <person name="Himmelstrand K."/>
            <person name="Hoffmeister D."/>
            <person name="Hogberg N."/>
            <person name="James T.Y."/>
            <person name="Karlsson M."/>
            <person name="Kohler A."/>
            <person name="Kues U."/>
            <person name="Lee Y.H."/>
            <person name="Lin Y.C."/>
            <person name="Lind M."/>
            <person name="Lindquist E."/>
            <person name="Lombard V."/>
            <person name="Lucas S."/>
            <person name="Lunden K."/>
            <person name="Morin E."/>
            <person name="Murat C."/>
            <person name="Park J."/>
            <person name="Raffaello T."/>
            <person name="Rouze P."/>
            <person name="Salamov A."/>
            <person name="Schmutz J."/>
            <person name="Solheim H."/>
            <person name="Stahlberg J."/>
            <person name="Velez H."/>
            <person name="de Vries R.P."/>
            <person name="Wiebenga A."/>
            <person name="Woodward S."/>
            <person name="Yakovlev I."/>
            <person name="Garbelotto M."/>
            <person name="Martin F."/>
            <person name="Grigoriev I.V."/>
            <person name="Stenlid J."/>
        </authorList>
    </citation>
    <scope>NUCLEOTIDE SEQUENCE [LARGE SCALE GENOMIC DNA]</scope>
    <source>
        <strain evidence="1 2">TC 32-1</strain>
    </source>
</reference>